<sequence length="209" mass="22070">MSGNVETRAIRVLIAEDLHMIRGALVALLSSEPDMEVVAELERVDQVAGAALETQPDVAVLDIDLPGLEGLEATESLAHTVPACRVLILTGLGQPNYLLRALQAGARGFLLKDAPADSLADAIRRLSRGEHVLAPSLMTATLAAGSNPLTSRESDVFRLANLGLTTEEIGSKLVLSPATVRNYMSSGISKVGGRNRIDAIRIASEAGWL</sequence>
<keyword evidence="1" id="KW-0238">DNA-binding</keyword>
<evidence type="ECO:0000259" key="3">
    <source>
        <dbReference type="PROSITE" id="PS50043"/>
    </source>
</evidence>
<dbReference type="InterPro" id="IPR016032">
    <property type="entry name" value="Sig_transdc_resp-reg_C-effctor"/>
</dbReference>
<dbReference type="Proteomes" id="UP000475214">
    <property type="component" value="Unassembled WGS sequence"/>
</dbReference>
<comment type="caution">
    <text evidence="5">The sequence shown here is derived from an EMBL/GenBank/DDBJ whole genome shotgun (WGS) entry which is preliminary data.</text>
</comment>
<evidence type="ECO:0000313" key="6">
    <source>
        <dbReference type="Proteomes" id="UP000475214"/>
    </source>
</evidence>
<evidence type="ECO:0000313" key="5">
    <source>
        <dbReference type="EMBL" id="NED99151.1"/>
    </source>
</evidence>
<organism evidence="5 6">
    <name type="scientific">Phytoactinopolyspora halotolerans</name>
    <dbReference type="NCBI Taxonomy" id="1981512"/>
    <lineage>
        <taxon>Bacteria</taxon>
        <taxon>Bacillati</taxon>
        <taxon>Actinomycetota</taxon>
        <taxon>Actinomycetes</taxon>
        <taxon>Jiangellales</taxon>
        <taxon>Jiangellaceae</taxon>
        <taxon>Phytoactinopolyspora</taxon>
    </lineage>
</organism>
<dbReference type="SUPFAM" id="SSF52172">
    <property type="entry name" value="CheY-like"/>
    <property type="match status" value="1"/>
</dbReference>
<dbReference type="SMART" id="SM00448">
    <property type="entry name" value="REC"/>
    <property type="match status" value="1"/>
</dbReference>
<dbReference type="Pfam" id="PF00072">
    <property type="entry name" value="Response_reg"/>
    <property type="match status" value="1"/>
</dbReference>
<keyword evidence="2" id="KW-0597">Phosphoprotein</keyword>
<evidence type="ECO:0000256" key="2">
    <source>
        <dbReference type="PROSITE-ProRule" id="PRU00169"/>
    </source>
</evidence>
<dbReference type="InterPro" id="IPR039420">
    <property type="entry name" value="WalR-like"/>
</dbReference>
<dbReference type="Gene3D" id="3.40.50.2300">
    <property type="match status" value="1"/>
</dbReference>
<evidence type="ECO:0000259" key="4">
    <source>
        <dbReference type="PROSITE" id="PS50110"/>
    </source>
</evidence>
<name>A0A6L9S3I9_9ACTN</name>
<feature type="modified residue" description="4-aspartylphosphate" evidence="2">
    <location>
        <position position="62"/>
    </location>
</feature>
<keyword evidence="6" id="KW-1185">Reference proteome</keyword>
<dbReference type="PANTHER" id="PTHR43214">
    <property type="entry name" value="TWO-COMPONENT RESPONSE REGULATOR"/>
    <property type="match status" value="1"/>
</dbReference>
<dbReference type="PROSITE" id="PS50110">
    <property type="entry name" value="RESPONSE_REGULATORY"/>
    <property type="match status" value="1"/>
</dbReference>
<dbReference type="InterPro" id="IPR000792">
    <property type="entry name" value="Tscrpt_reg_LuxR_C"/>
</dbReference>
<dbReference type="AlphaFoldDB" id="A0A6L9S3I9"/>
<feature type="domain" description="HTH luxR-type" evidence="3">
    <location>
        <begin position="142"/>
        <end position="207"/>
    </location>
</feature>
<dbReference type="InterPro" id="IPR011006">
    <property type="entry name" value="CheY-like_superfamily"/>
</dbReference>
<dbReference type="EMBL" id="JAAGOA010000002">
    <property type="protein sequence ID" value="NED99151.1"/>
    <property type="molecule type" value="Genomic_DNA"/>
</dbReference>
<accession>A0A6L9S3I9</accession>
<dbReference type="InterPro" id="IPR001789">
    <property type="entry name" value="Sig_transdc_resp-reg_receiver"/>
</dbReference>
<dbReference type="PANTHER" id="PTHR43214:SF42">
    <property type="entry name" value="TRANSCRIPTIONAL REGULATORY PROTEIN DESR"/>
    <property type="match status" value="1"/>
</dbReference>
<dbReference type="RefSeq" id="WP_163732549.1">
    <property type="nucleotide sequence ID" value="NZ_JAAGOA010000002.1"/>
</dbReference>
<dbReference type="SUPFAM" id="SSF46894">
    <property type="entry name" value="C-terminal effector domain of the bipartite response regulators"/>
    <property type="match status" value="1"/>
</dbReference>
<dbReference type="SMART" id="SM00421">
    <property type="entry name" value="HTH_LUXR"/>
    <property type="match status" value="1"/>
</dbReference>
<dbReference type="GO" id="GO:0006355">
    <property type="term" value="P:regulation of DNA-templated transcription"/>
    <property type="evidence" value="ECO:0007669"/>
    <property type="project" value="InterPro"/>
</dbReference>
<dbReference type="GO" id="GO:0003677">
    <property type="term" value="F:DNA binding"/>
    <property type="evidence" value="ECO:0007669"/>
    <property type="project" value="UniProtKB-KW"/>
</dbReference>
<protein>
    <submittedName>
        <fullName evidence="5">Response regulator transcription factor</fullName>
    </submittedName>
</protein>
<feature type="domain" description="Response regulatory" evidence="4">
    <location>
        <begin position="11"/>
        <end position="127"/>
    </location>
</feature>
<reference evidence="5 6" key="1">
    <citation type="submission" date="2020-02" db="EMBL/GenBank/DDBJ databases">
        <authorList>
            <person name="Li X.-J."/>
            <person name="Han X.-M."/>
        </authorList>
    </citation>
    <scope>NUCLEOTIDE SEQUENCE [LARGE SCALE GENOMIC DNA]</scope>
    <source>
        <strain evidence="5 6">CCTCC AB 2017055</strain>
    </source>
</reference>
<gene>
    <name evidence="5" type="ORF">G1H10_03110</name>
</gene>
<proteinExistence type="predicted"/>
<dbReference type="GO" id="GO:0000160">
    <property type="term" value="P:phosphorelay signal transduction system"/>
    <property type="evidence" value="ECO:0007669"/>
    <property type="project" value="InterPro"/>
</dbReference>
<dbReference type="PRINTS" id="PR00038">
    <property type="entry name" value="HTHLUXR"/>
</dbReference>
<evidence type="ECO:0000256" key="1">
    <source>
        <dbReference type="ARBA" id="ARBA00023125"/>
    </source>
</evidence>
<dbReference type="PROSITE" id="PS50043">
    <property type="entry name" value="HTH_LUXR_2"/>
    <property type="match status" value="1"/>
</dbReference>
<dbReference type="Pfam" id="PF00196">
    <property type="entry name" value="GerE"/>
    <property type="match status" value="1"/>
</dbReference>